<accession>A0AAU9UJS5</accession>
<dbReference type="Proteomes" id="UP001153954">
    <property type="component" value="Unassembled WGS sequence"/>
</dbReference>
<name>A0AAU9UJS5_EUPED</name>
<evidence type="ECO:0000313" key="3">
    <source>
        <dbReference type="Proteomes" id="UP001153954"/>
    </source>
</evidence>
<keyword evidence="1" id="KW-1133">Transmembrane helix</keyword>
<sequence>MTWLVEMRAARLLGYRLKIGLVVIIIMVLGFFNESQGSTNILSPLKATPTATANAGTSAKPYVSAFMATFKYNPSCSRVTIYLNNNIK</sequence>
<evidence type="ECO:0000256" key="1">
    <source>
        <dbReference type="SAM" id="Phobius"/>
    </source>
</evidence>
<keyword evidence="3" id="KW-1185">Reference proteome</keyword>
<reference evidence="2" key="1">
    <citation type="submission" date="2022-03" db="EMBL/GenBank/DDBJ databases">
        <authorList>
            <person name="Tunstrom K."/>
        </authorList>
    </citation>
    <scope>NUCLEOTIDE SEQUENCE</scope>
</reference>
<evidence type="ECO:0000313" key="2">
    <source>
        <dbReference type="EMBL" id="CAH2098312.1"/>
    </source>
</evidence>
<feature type="transmembrane region" description="Helical" evidence="1">
    <location>
        <begin position="12"/>
        <end position="32"/>
    </location>
</feature>
<organism evidence="2 3">
    <name type="scientific">Euphydryas editha</name>
    <name type="common">Edith's checkerspot</name>
    <dbReference type="NCBI Taxonomy" id="104508"/>
    <lineage>
        <taxon>Eukaryota</taxon>
        <taxon>Metazoa</taxon>
        <taxon>Ecdysozoa</taxon>
        <taxon>Arthropoda</taxon>
        <taxon>Hexapoda</taxon>
        <taxon>Insecta</taxon>
        <taxon>Pterygota</taxon>
        <taxon>Neoptera</taxon>
        <taxon>Endopterygota</taxon>
        <taxon>Lepidoptera</taxon>
        <taxon>Glossata</taxon>
        <taxon>Ditrysia</taxon>
        <taxon>Papilionoidea</taxon>
        <taxon>Nymphalidae</taxon>
        <taxon>Nymphalinae</taxon>
        <taxon>Euphydryas</taxon>
    </lineage>
</organism>
<protein>
    <submittedName>
        <fullName evidence="2">Uncharacterized protein</fullName>
    </submittedName>
</protein>
<keyword evidence="1" id="KW-0812">Transmembrane</keyword>
<comment type="caution">
    <text evidence="2">The sequence shown here is derived from an EMBL/GenBank/DDBJ whole genome shotgun (WGS) entry which is preliminary data.</text>
</comment>
<gene>
    <name evidence="2" type="ORF">EEDITHA_LOCUS13438</name>
</gene>
<keyword evidence="1" id="KW-0472">Membrane</keyword>
<dbReference type="AlphaFoldDB" id="A0AAU9UJS5"/>
<dbReference type="EMBL" id="CAKOGL010000019">
    <property type="protein sequence ID" value="CAH2098312.1"/>
    <property type="molecule type" value="Genomic_DNA"/>
</dbReference>
<proteinExistence type="predicted"/>